<sequence>MIELLFVVCLSSEPASCRDRSLLFTEEIGLMGCMMGAQTQLAKWVETHPQERIASWRCKPAGSPERAA</sequence>
<name>A0A4U0R7L7_9RHOB</name>
<accession>A0A4U0R7L7</accession>
<protein>
    <submittedName>
        <fullName evidence="1">Uncharacterized protein</fullName>
    </submittedName>
</protein>
<gene>
    <name evidence="1" type="ORF">FA743_14055</name>
</gene>
<dbReference type="OrthoDB" id="7363897at2"/>
<evidence type="ECO:0000313" key="2">
    <source>
        <dbReference type="Proteomes" id="UP000309747"/>
    </source>
</evidence>
<dbReference type="RefSeq" id="WP_136886735.1">
    <property type="nucleotide sequence ID" value="NZ_SUNI01000014.1"/>
</dbReference>
<dbReference type="Proteomes" id="UP000309747">
    <property type="component" value="Unassembled WGS sequence"/>
</dbReference>
<dbReference type="AlphaFoldDB" id="A0A4U0R7L7"/>
<organism evidence="1 2">
    <name type="scientific">Paracoccus gahaiensis</name>
    <dbReference type="NCBI Taxonomy" id="1706839"/>
    <lineage>
        <taxon>Bacteria</taxon>
        <taxon>Pseudomonadati</taxon>
        <taxon>Pseudomonadota</taxon>
        <taxon>Alphaproteobacteria</taxon>
        <taxon>Rhodobacterales</taxon>
        <taxon>Paracoccaceae</taxon>
        <taxon>Paracoccus</taxon>
    </lineage>
</organism>
<dbReference type="EMBL" id="SUNI01000014">
    <property type="protein sequence ID" value="TJZ90766.1"/>
    <property type="molecule type" value="Genomic_DNA"/>
</dbReference>
<comment type="caution">
    <text evidence="1">The sequence shown here is derived from an EMBL/GenBank/DDBJ whole genome shotgun (WGS) entry which is preliminary data.</text>
</comment>
<proteinExistence type="predicted"/>
<evidence type="ECO:0000313" key="1">
    <source>
        <dbReference type="EMBL" id="TJZ90766.1"/>
    </source>
</evidence>
<reference evidence="1 2" key="1">
    <citation type="submission" date="2019-04" db="EMBL/GenBank/DDBJ databases">
        <authorList>
            <person name="Li J."/>
        </authorList>
    </citation>
    <scope>NUCLEOTIDE SEQUENCE [LARGE SCALE GENOMIC DNA]</scope>
    <source>
        <strain evidence="1 2">KCTC 42687</strain>
    </source>
</reference>
<keyword evidence="2" id="KW-1185">Reference proteome</keyword>